<keyword evidence="2" id="KW-1185">Reference proteome</keyword>
<organism evidence="1 2">
    <name type="scientific">Limosilactobacillus vaginalis</name>
    <dbReference type="NCBI Taxonomy" id="1633"/>
    <lineage>
        <taxon>Bacteria</taxon>
        <taxon>Bacillati</taxon>
        <taxon>Bacillota</taxon>
        <taxon>Bacilli</taxon>
        <taxon>Lactobacillales</taxon>
        <taxon>Lactobacillaceae</taxon>
        <taxon>Limosilactobacillus</taxon>
    </lineage>
</organism>
<evidence type="ECO:0000313" key="1">
    <source>
        <dbReference type="EMBL" id="MCZ3781365.1"/>
    </source>
</evidence>
<evidence type="ECO:0000313" key="2">
    <source>
        <dbReference type="Proteomes" id="UP001527392"/>
    </source>
</evidence>
<dbReference type="RefSeq" id="WP_269258676.1">
    <property type="nucleotide sequence ID" value="NZ_JAKHML010000006.1"/>
</dbReference>
<reference evidence="1 2" key="1">
    <citation type="submission" date="2022-01" db="EMBL/GenBank/DDBJ databases">
        <title>VMRC isolate genome collection.</title>
        <authorList>
            <person name="France M."/>
            <person name="Rutt L."/>
            <person name="Humphrys M."/>
            <person name="Ravel J."/>
        </authorList>
    </citation>
    <scope>NUCLEOTIDE SEQUENCE [LARGE SCALE GENOMIC DNA]</scope>
    <source>
        <strain evidence="1 2">C0030B4</strain>
    </source>
</reference>
<proteinExistence type="predicted"/>
<comment type="caution">
    <text evidence="1">The sequence shown here is derived from an EMBL/GenBank/DDBJ whole genome shotgun (WGS) entry which is preliminary data.</text>
</comment>
<name>A0ABT4K6X9_9LACO</name>
<gene>
    <name evidence="1" type="ORF">L2504_04305</name>
</gene>
<evidence type="ECO:0008006" key="3">
    <source>
        <dbReference type="Google" id="ProtNLM"/>
    </source>
</evidence>
<protein>
    <recommendedName>
        <fullName evidence="3">Phage protein</fullName>
    </recommendedName>
</protein>
<dbReference type="EMBL" id="JAKHMS010000007">
    <property type="protein sequence ID" value="MCZ3781365.1"/>
    <property type="molecule type" value="Genomic_DNA"/>
</dbReference>
<accession>A0ABT4K6X9</accession>
<sequence length="130" mass="15236">MAYLGFHSIDAIGKMTLSEYYLRLEAYQLSELNDREKIAIQAWFNQTVQATTGKKNPKPKYRKFNQFFDRKEQELAIRNTFADDTLGISEKAKRHTSAEIFMRRVEQFKKLKAAGRIDPNAWKRAKKEGD</sequence>
<dbReference type="Proteomes" id="UP001527392">
    <property type="component" value="Unassembled WGS sequence"/>
</dbReference>